<protein>
    <recommendedName>
        <fullName evidence="2">histidine kinase</fullName>
        <ecNumber evidence="2">2.7.13.3</ecNumber>
    </recommendedName>
</protein>
<feature type="transmembrane region" description="Helical" evidence="9">
    <location>
        <begin position="25"/>
        <end position="47"/>
    </location>
</feature>
<dbReference type="SMART" id="SM00388">
    <property type="entry name" value="HisKA"/>
    <property type="match status" value="1"/>
</dbReference>
<keyword evidence="9" id="KW-0472">Membrane</keyword>
<evidence type="ECO:0000256" key="6">
    <source>
        <dbReference type="ARBA" id="ARBA00022777"/>
    </source>
</evidence>
<feature type="transmembrane region" description="Helical" evidence="9">
    <location>
        <begin position="125"/>
        <end position="149"/>
    </location>
</feature>
<evidence type="ECO:0000256" key="4">
    <source>
        <dbReference type="ARBA" id="ARBA00022679"/>
    </source>
</evidence>
<evidence type="ECO:0000256" key="2">
    <source>
        <dbReference type="ARBA" id="ARBA00012438"/>
    </source>
</evidence>
<feature type="domain" description="Histidine kinase" evidence="10">
    <location>
        <begin position="279"/>
        <end position="493"/>
    </location>
</feature>
<dbReference type="PANTHER" id="PTHR43065">
    <property type="entry name" value="SENSOR HISTIDINE KINASE"/>
    <property type="match status" value="1"/>
</dbReference>
<keyword evidence="3" id="KW-0597">Phosphoprotein</keyword>
<dbReference type="EC" id="2.7.13.3" evidence="2"/>
<keyword evidence="5" id="KW-0547">Nucleotide-binding</keyword>
<evidence type="ECO:0000256" key="9">
    <source>
        <dbReference type="SAM" id="Phobius"/>
    </source>
</evidence>
<evidence type="ECO:0000256" key="8">
    <source>
        <dbReference type="ARBA" id="ARBA00023012"/>
    </source>
</evidence>
<dbReference type="EMBL" id="JAHKRT010000007">
    <property type="protein sequence ID" value="MBU3078833.1"/>
    <property type="molecule type" value="Genomic_DNA"/>
</dbReference>
<dbReference type="PROSITE" id="PS50109">
    <property type="entry name" value="HIS_KIN"/>
    <property type="match status" value="1"/>
</dbReference>
<keyword evidence="12" id="KW-1185">Reference proteome</keyword>
<dbReference type="PANTHER" id="PTHR43065:SF10">
    <property type="entry name" value="PEROXIDE STRESS-ACTIVATED HISTIDINE KINASE MAK3"/>
    <property type="match status" value="1"/>
</dbReference>
<dbReference type="InterPro" id="IPR005467">
    <property type="entry name" value="His_kinase_dom"/>
</dbReference>
<keyword evidence="9" id="KW-1133">Transmembrane helix</keyword>
<dbReference type="CDD" id="cd00082">
    <property type="entry name" value="HisKA"/>
    <property type="match status" value="1"/>
</dbReference>
<gene>
    <name evidence="11" type="ORF">KOF26_13240</name>
</gene>
<feature type="transmembrane region" description="Helical" evidence="9">
    <location>
        <begin position="197"/>
        <end position="218"/>
    </location>
</feature>
<keyword evidence="7" id="KW-0067">ATP-binding</keyword>
<feature type="transmembrane region" description="Helical" evidence="9">
    <location>
        <begin position="54"/>
        <end position="74"/>
    </location>
</feature>
<evidence type="ECO:0000256" key="5">
    <source>
        <dbReference type="ARBA" id="ARBA00022741"/>
    </source>
</evidence>
<dbReference type="Proteomes" id="UP000776276">
    <property type="component" value="Unassembled WGS sequence"/>
</dbReference>
<comment type="catalytic activity">
    <reaction evidence="1">
        <text>ATP + protein L-histidine = ADP + protein N-phospho-L-histidine.</text>
        <dbReference type="EC" id="2.7.13.3"/>
    </reaction>
</comment>
<comment type="caution">
    <text evidence="11">The sequence shown here is derived from an EMBL/GenBank/DDBJ whole genome shotgun (WGS) entry which is preliminary data.</text>
</comment>
<evidence type="ECO:0000313" key="12">
    <source>
        <dbReference type="Proteomes" id="UP000776276"/>
    </source>
</evidence>
<dbReference type="InterPro" id="IPR003661">
    <property type="entry name" value="HisK_dim/P_dom"/>
</dbReference>
<dbReference type="Pfam" id="PF02518">
    <property type="entry name" value="HATPase_c"/>
    <property type="match status" value="1"/>
</dbReference>
<feature type="transmembrane region" description="Helical" evidence="9">
    <location>
        <begin position="224"/>
        <end position="246"/>
    </location>
</feature>
<evidence type="ECO:0000256" key="1">
    <source>
        <dbReference type="ARBA" id="ARBA00000085"/>
    </source>
</evidence>
<dbReference type="InterPro" id="IPR033424">
    <property type="entry name" value="MASE4"/>
</dbReference>
<dbReference type="InterPro" id="IPR003594">
    <property type="entry name" value="HATPase_dom"/>
</dbReference>
<keyword evidence="8" id="KW-0902">Two-component regulatory system</keyword>
<organism evidence="11 12">
    <name type="scientific">Sphingomonas quercus</name>
    <dbReference type="NCBI Taxonomy" id="2842451"/>
    <lineage>
        <taxon>Bacteria</taxon>
        <taxon>Pseudomonadati</taxon>
        <taxon>Pseudomonadota</taxon>
        <taxon>Alphaproteobacteria</taxon>
        <taxon>Sphingomonadales</taxon>
        <taxon>Sphingomonadaceae</taxon>
        <taxon>Sphingomonas</taxon>
    </lineage>
</organism>
<feature type="transmembrane region" description="Helical" evidence="9">
    <location>
        <begin position="169"/>
        <end position="190"/>
    </location>
</feature>
<keyword evidence="4" id="KW-0808">Transferase</keyword>
<dbReference type="SMART" id="SM00387">
    <property type="entry name" value="HATPase_c"/>
    <property type="match status" value="1"/>
</dbReference>
<name>A0ABS6BKK5_9SPHN</name>
<evidence type="ECO:0000256" key="7">
    <source>
        <dbReference type="ARBA" id="ARBA00022840"/>
    </source>
</evidence>
<keyword evidence="6" id="KW-0418">Kinase</keyword>
<reference evidence="11 12" key="1">
    <citation type="submission" date="2021-06" db="EMBL/GenBank/DDBJ databases">
        <title>Sphingomonas sp. XMGL2, whole genome shotgun sequencing project.</title>
        <authorList>
            <person name="Zhao G."/>
            <person name="Shen L."/>
        </authorList>
    </citation>
    <scope>NUCLEOTIDE SEQUENCE [LARGE SCALE GENOMIC DNA]</scope>
    <source>
        <strain evidence="11 12">XMGL2</strain>
    </source>
</reference>
<dbReference type="Pfam" id="PF17158">
    <property type="entry name" value="MASE4"/>
    <property type="match status" value="1"/>
</dbReference>
<feature type="transmembrane region" description="Helical" evidence="9">
    <location>
        <begin position="94"/>
        <end position="113"/>
    </location>
</feature>
<evidence type="ECO:0000259" key="10">
    <source>
        <dbReference type="PROSITE" id="PS50109"/>
    </source>
</evidence>
<evidence type="ECO:0000313" key="11">
    <source>
        <dbReference type="EMBL" id="MBU3078833.1"/>
    </source>
</evidence>
<keyword evidence="9" id="KW-0812">Transmembrane</keyword>
<proteinExistence type="predicted"/>
<accession>A0ABS6BKK5</accession>
<sequence>MILLVIFVCAKPLSGLQLYPLQPFIPFYVTAIFLNDLITACLLFAQFSILRTRAMLIVANGYLFAALMLIPYTLSFPDVFSSGSLAGNLQSTPWLYIVRHCGLALFLSAFALADRSEQPPFAQRMARTVMPVSMLVTTGLVLLAAFVCIHHRGALPIVIDDTRRFSMTWPLYAGIPIACSYAVALALLWFRRNTILGLWLMVVALVHLTGVPLGFHPAPARFSVGWYTVILMNLAANTLVLVVLLFEFSKLYARVMQAVRAQYLEREARLVTGDAVAAMISHDVKQPLSAMITRAEAGLRRLERDTPDLEKAKADIKQVAADGHRAAEVIDSIRANFKKGARIRTLLDLNALVRETVALLRDDLQRHGVIVEDEMRARAATVYGDRTQLQQVVLNLCTNAIDAMLDEPPPRKLTIGSATRDTGELVVTVSDTGKGVAPQDIEHIFNPLFSTKADGMGMGLSICRSIIEAHDGRISVLRNQSKGAVLEFALPLA</sequence>
<dbReference type="RefSeq" id="WP_216325783.1">
    <property type="nucleotide sequence ID" value="NZ_JAHKRT010000007.1"/>
</dbReference>
<evidence type="ECO:0000256" key="3">
    <source>
        <dbReference type="ARBA" id="ARBA00022553"/>
    </source>
</evidence>